<dbReference type="Proteomes" id="UP000215043">
    <property type="component" value="Chromosome"/>
</dbReference>
<evidence type="ECO:0000313" key="2">
    <source>
        <dbReference type="EMBL" id="ASU78023.1"/>
    </source>
</evidence>
<gene>
    <name evidence="2" type="ORF">CDG81_06535</name>
    <name evidence="3" type="ORF">IL38_21570</name>
</gene>
<keyword evidence="4" id="KW-1185">Reference proteome</keyword>
<accession>A0A099D149</accession>
<feature type="region of interest" description="Disordered" evidence="1">
    <location>
        <begin position="58"/>
        <end position="88"/>
    </location>
</feature>
<dbReference type="KEGG" id="aey:CDG81_06535"/>
<protein>
    <submittedName>
        <fullName evidence="2">Uncharacterized protein</fullName>
    </submittedName>
</protein>
<name>A0A099D149_9ACTN</name>
<evidence type="ECO:0000256" key="1">
    <source>
        <dbReference type="SAM" id="MobiDB-lite"/>
    </source>
</evidence>
<evidence type="ECO:0000313" key="4">
    <source>
        <dbReference type="Proteomes" id="UP000029737"/>
    </source>
</evidence>
<dbReference type="HOGENOM" id="CLU_2462139_0_0_11"/>
<feature type="compositionally biased region" description="Polar residues" evidence="1">
    <location>
        <begin position="69"/>
        <end position="80"/>
    </location>
</feature>
<dbReference type="Proteomes" id="UP000029737">
    <property type="component" value="Unassembled WGS sequence"/>
</dbReference>
<evidence type="ECO:0000313" key="5">
    <source>
        <dbReference type="Proteomes" id="UP000215043"/>
    </source>
</evidence>
<reference evidence="3 4" key="1">
    <citation type="journal article" date="2014" name="PLoS ONE">
        <title>Identification and Characterization of a New Erythromycin Biosynthetic Gene Cluster in Actinopolyspora erythraea YIM90600, a Novel Erythronolide-Producing Halophilic Actinomycete Isolated from Salt Field.</title>
        <authorList>
            <person name="Chen D."/>
            <person name="Feng J."/>
            <person name="Huang L."/>
            <person name="Zhang Q."/>
            <person name="Wu J."/>
            <person name="Zhu X."/>
            <person name="Duan Y."/>
            <person name="Xu Z."/>
        </authorList>
    </citation>
    <scope>NUCLEOTIDE SEQUENCE [LARGE SCALE GENOMIC DNA]</scope>
    <source>
        <strain evidence="3 4">YIM90600</strain>
    </source>
</reference>
<reference evidence="2 5" key="2">
    <citation type="submission" date="2017-08" db="EMBL/GenBank/DDBJ databases">
        <title>The complete genome sequence of moderately halophilic actinomycete Actinopolyspora erythraea YIM 90600, the producer of novel erythromycin, novel actinopolysporins A-C and tubercidin.</title>
        <authorList>
            <person name="Yin M."/>
            <person name="Tang S."/>
        </authorList>
    </citation>
    <scope>NUCLEOTIDE SEQUENCE [LARGE SCALE GENOMIC DNA]</scope>
    <source>
        <strain evidence="2 5">YIM 90600</strain>
    </source>
</reference>
<sequence length="88" mass="9003">MLALGFLPLVVTPERFGKPVGQSDGAVVRAGLHTDRDQPAVVPLRAVPGVLGAPLLEGAGQVMRGTPGETATESSPSTDSSRNRRGGD</sequence>
<dbReference type="EMBL" id="CP022752">
    <property type="protein sequence ID" value="ASU78023.1"/>
    <property type="molecule type" value="Genomic_DNA"/>
</dbReference>
<dbReference type="AlphaFoldDB" id="A0A099D149"/>
<evidence type="ECO:0000313" key="3">
    <source>
        <dbReference type="EMBL" id="KGI79789.1"/>
    </source>
</evidence>
<dbReference type="EMBL" id="JPMV01000039">
    <property type="protein sequence ID" value="KGI79789.1"/>
    <property type="molecule type" value="Genomic_DNA"/>
</dbReference>
<organism evidence="2 5">
    <name type="scientific">Actinopolyspora erythraea</name>
    <dbReference type="NCBI Taxonomy" id="414996"/>
    <lineage>
        <taxon>Bacteria</taxon>
        <taxon>Bacillati</taxon>
        <taxon>Actinomycetota</taxon>
        <taxon>Actinomycetes</taxon>
        <taxon>Actinopolysporales</taxon>
        <taxon>Actinopolysporaceae</taxon>
        <taxon>Actinopolyspora</taxon>
    </lineage>
</organism>
<proteinExistence type="predicted"/>